<dbReference type="InterPro" id="IPR024775">
    <property type="entry name" value="DinB-like"/>
</dbReference>
<dbReference type="SUPFAM" id="SSF109854">
    <property type="entry name" value="DinB/YfiT-like putative metalloenzymes"/>
    <property type="match status" value="1"/>
</dbReference>
<dbReference type="AlphaFoldDB" id="A0AA49JJF3"/>
<evidence type="ECO:0000259" key="1">
    <source>
        <dbReference type="Pfam" id="PF12867"/>
    </source>
</evidence>
<organism evidence="2">
    <name type="scientific">Roseihalotalea indica</name>
    <dbReference type="NCBI Taxonomy" id="2867963"/>
    <lineage>
        <taxon>Bacteria</taxon>
        <taxon>Pseudomonadati</taxon>
        <taxon>Bacteroidota</taxon>
        <taxon>Cytophagia</taxon>
        <taxon>Cytophagales</taxon>
        <taxon>Catalimonadaceae</taxon>
        <taxon>Roseihalotalea</taxon>
    </lineage>
</organism>
<gene>
    <name evidence="2" type="ORF">K4G66_13795</name>
</gene>
<reference evidence="2" key="1">
    <citation type="journal article" date="2023" name="Comput. Struct. Biotechnol. J.">
        <title>Discovery of a novel marine Bacteroidetes with a rich repertoire of carbohydrate-active enzymes.</title>
        <authorList>
            <person name="Chen B."/>
            <person name="Liu G."/>
            <person name="Chen Q."/>
            <person name="Wang H."/>
            <person name="Liu L."/>
            <person name="Tang K."/>
        </authorList>
    </citation>
    <scope>NUCLEOTIDE SEQUENCE</scope>
    <source>
        <strain evidence="2">TK19036</strain>
    </source>
</reference>
<dbReference type="EMBL" id="CP120682">
    <property type="protein sequence ID" value="WKN39764.1"/>
    <property type="molecule type" value="Genomic_DNA"/>
</dbReference>
<sequence length="160" mass="18676">MEQAADKQLRQQLVKHLEGGEAFTPVDEIIRNIPFEKLGVVSEDLPYSFWQQFYHLRFAQYDILDFCRNPDYTSHNWPDDYWPDEPAPKNQQTWDDTVKAYFTERDEMAALISDQNNDLLAPLPHGSGQTLLREALLVIEHTAYHTGQLLIILRLLGLYK</sequence>
<protein>
    <submittedName>
        <fullName evidence="2">DinB family protein</fullName>
    </submittedName>
</protein>
<evidence type="ECO:0000313" key="2">
    <source>
        <dbReference type="EMBL" id="WKN39764.1"/>
    </source>
</evidence>
<dbReference type="Gene3D" id="1.20.120.450">
    <property type="entry name" value="dinb family like domain"/>
    <property type="match status" value="1"/>
</dbReference>
<reference evidence="2" key="2">
    <citation type="journal article" date="2024" name="Antonie Van Leeuwenhoek">
        <title>Roseihalotalea indica gen. nov., sp. nov., a halophilic Bacteroidetes from mesopelagic Southwest Indian Ocean with higher carbohydrate metabolic potential.</title>
        <authorList>
            <person name="Chen B."/>
            <person name="Zhang M."/>
            <person name="Lin D."/>
            <person name="Ye J."/>
            <person name="Tang K."/>
        </authorList>
    </citation>
    <scope>NUCLEOTIDE SEQUENCE</scope>
    <source>
        <strain evidence="2">TK19036</strain>
    </source>
</reference>
<proteinExistence type="predicted"/>
<dbReference type="Pfam" id="PF12867">
    <property type="entry name" value="DinB_2"/>
    <property type="match status" value="1"/>
</dbReference>
<dbReference type="InterPro" id="IPR034660">
    <property type="entry name" value="DinB/YfiT-like"/>
</dbReference>
<feature type="domain" description="DinB-like" evidence="1">
    <location>
        <begin position="28"/>
        <end position="149"/>
    </location>
</feature>
<name>A0AA49JJF3_9BACT</name>
<accession>A0AA49JJF3</accession>